<evidence type="ECO:0000313" key="18">
    <source>
        <dbReference type="EMBL" id="TDT63727.1"/>
    </source>
</evidence>
<evidence type="ECO:0000256" key="13">
    <source>
        <dbReference type="ARBA" id="ARBA00023306"/>
    </source>
</evidence>
<evidence type="ECO:0000256" key="11">
    <source>
        <dbReference type="ARBA" id="ARBA00022984"/>
    </source>
</evidence>
<keyword evidence="9 16" id="KW-0521">NADP</keyword>
<dbReference type="InterPro" id="IPR036635">
    <property type="entry name" value="MurB_C_sf"/>
</dbReference>
<evidence type="ECO:0000259" key="17">
    <source>
        <dbReference type="PROSITE" id="PS51387"/>
    </source>
</evidence>
<dbReference type="GO" id="GO:0008762">
    <property type="term" value="F:UDP-N-acetylmuramate dehydrogenase activity"/>
    <property type="evidence" value="ECO:0007669"/>
    <property type="project" value="UniProtKB-UniRule"/>
</dbReference>
<dbReference type="Gene3D" id="3.30.465.10">
    <property type="match status" value="1"/>
</dbReference>
<dbReference type="Proteomes" id="UP000295325">
    <property type="component" value="Unassembled WGS sequence"/>
</dbReference>
<keyword evidence="14 16" id="KW-0961">Cell wall biogenesis/degradation</keyword>
<dbReference type="PANTHER" id="PTHR21071:SF4">
    <property type="entry name" value="UDP-N-ACETYLENOLPYRUVOYLGLUCOSAMINE REDUCTASE"/>
    <property type="match status" value="1"/>
</dbReference>
<dbReference type="InterPro" id="IPR011601">
    <property type="entry name" value="MurB_C"/>
</dbReference>
<keyword evidence="6 16" id="KW-0132">Cell division</keyword>
<dbReference type="Gene3D" id="3.30.43.10">
    <property type="entry name" value="Uridine Diphospho-n-acetylenolpyruvylglucosamine Reductase, domain 2"/>
    <property type="match status" value="1"/>
</dbReference>
<comment type="similarity">
    <text evidence="16">Belongs to the MurB family.</text>
</comment>
<dbReference type="OrthoDB" id="9804753at2"/>
<evidence type="ECO:0000256" key="16">
    <source>
        <dbReference type="HAMAP-Rule" id="MF_00037"/>
    </source>
</evidence>
<dbReference type="InterPro" id="IPR006094">
    <property type="entry name" value="Oxid_FAD_bind_N"/>
</dbReference>
<keyword evidence="10 16" id="KW-0133">Cell shape</keyword>
<dbReference type="Gene3D" id="3.90.78.10">
    <property type="entry name" value="UDP-N-acetylenolpyruvoylglucosamine reductase, C-terminal domain"/>
    <property type="match status" value="1"/>
</dbReference>
<evidence type="ECO:0000256" key="7">
    <source>
        <dbReference type="ARBA" id="ARBA00022630"/>
    </source>
</evidence>
<evidence type="ECO:0000256" key="4">
    <source>
        <dbReference type="ARBA" id="ARBA00004752"/>
    </source>
</evidence>
<dbReference type="PROSITE" id="PS51387">
    <property type="entry name" value="FAD_PCMH"/>
    <property type="match status" value="1"/>
</dbReference>
<dbReference type="GO" id="GO:0051301">
    <property type="term" value="P:cell division"/>
    <property type="evidence" value="ECO:0007669"/>
    <property type="project" value="UniProtKB-KW"/>
</dbReference>
<dbReference type="InterPro" id="IPR003170">
    <property type="entry name" value="MurB"/>
</dbReference>
<feature type="active site" description="Proton donor" evidence="16">
    <location>
        <position position="226"/>
    </location>
</feature>
<dbReference type="SUPFAM" id="SSF56194">
    <property type="entry name" value="Uridine diphospho-N-Acetylenolpyruvylglucosamine reductase, MurB, C-terminal domain"/>
    <property type="match status" value="1"/>
</dbReference>
<dbReference type="HAMAP" id="MF_00037">
    <property type="entry name" value="MurB"/>
    <property type="match status" value="1"/>
</dbReference>
<dbReference type="GO" id="GO:0071555">
    <property type="term" value="P:cell wall organization"/>
    <property type="evidence" value="ECO:0007669"/>
    <property type="project" value="UniProtKB-KW"/>
</dbReference>
<dbReference type="RefSeq" id="WP_133626843.1">
    <property type="nucleotide sequence ID" value="NZ_SOAZ01000001.1"/>
</dbReference>
<dbReference type="AlphaFoldDB" id="A0A4R7KU92"/>
<comment type="function">
    <text evidence="2 16">Cell wall formation.</text>
</comment>
<evidence type="ECO:0000256" key="9">
    <source>
        <dbReference type="ARBA" id="ARBA00022857"/>
    </source>
</evidence>
<keyword evidence="5 16" id="KW-0963">Cytoplasm</keyword>
<evidence type="ECO:0000256" key="14">
    <source>
        <dbReference type="ARBA" id="ARBA00023316"/>
    </source>
</evidence>
<evidence type="ECO:0000256" key="5">
    <source>
        <dbReference type="ARBA" id="ARBA00022490"/>
    </source>
</evidence>
<dbReference type="UniPathway" id="UPA00219"/>
<feature type="domain" description="FAD-binding PCMH-type" evidence="17">
    <location>
        <begin position="32"/>
        <end position="197"/>
    </location>
</feature>
<dbReference type="GO" id="GO:0008360">
    <property type="term" value="P:regulation of cell shape"/>
    <property type="evidence" value="ECO:0007669"/>
    <property type="project" value="UniProtKB-KW"/>
</dbReference>
<comment type="catalytic activity">
    <reaction evidence="15 16">
        <text>UDP-N-acetyl-alpha-D-muramate + NADP(+) = UDP-N-acetyl-3-O-(1-carboxyvinyl)-alpha-D-glucosamine + NADPH + H(+)</text>
        <dbReference type="Rhea" id="RHEA:12248"/>
        <dbReference type="ChEBI" id="CHEBI:15378"/>
        <dbReference type="ChEBI" id="CHEBI:57783"/>
        <dbReference type="ChEBI" id="CHEBI:58349"/>
        <dbReference type="ChEBI" id="CHEBI:68483"/>
        <dbReference type="ChEBI" id="CHEBI:70757"/>
        <dbReference type="EC" id="1.3.1.98"/>
    </reaction>
</comment>
<dbReference type="SUPFAM" id="SSF56176">
    <property type="entry name" value="FAD-binding/transporter-associated domain-like"/>
    <property type="match status" value="1"/>
</dbReference>
<evidence type="ECO:0000256" key="1">
    <source>
        <dbReference type="ARBA" id="ARBA00001974"/>
    </source>
</evidence>
<dbReference type="InterPro" id="IPR016169">
    <property type="entry name" value="FAD-bd_PCMH_sub2"/>
</dbReference>
<dbReference type="NCBIfam" id="NF010480">
    <property type="entry name" value="PRK13905.1"/>
    <property type="match status" value="1"/>
</dbReference>
<dbReference type="PANTHER" id="PTHR21071">
    <property type="entry name" value="UDP-N-ACETYLENOLPYRUVOYLGLUCOSAMINE REDUCTASE"/>
    <property type="match status" value="1"/>
</dbReference>
<comment type="caution">
    <text evidence="18">The sequence shown here is derived from an EMBL/GenBank/DDBJ whole genome shotgun (WGS) entry which is preliminary data.</text>
</comment>
<evidence type="ECO:0000256" key="15">
    <source>
        <dbReference type="ARBA" id="ARBA00048914"/>
    </source>
</evidence>
<dbReference type="NCBIfam" id="TIGR00179">
    <property type="entry name" value="murB"/>
    <property type="match status" value="1"/>
</dbReference>
<evidence type="ECO:0000256" key="6">
    <source>
        <dbReference type="ARBA" id="ARBA00022618"/>
    </source>
</evidence>
<dbReference type="InterPro" id="IPR016166">
    <property type="entry name" value="FAD-bd_PCMH"/>
</dbReference>
<keyword evidence="8 16" id="KW-0274">FAD</keyword>
<feature type="active site" evidence="16">
    <location>
        <position position="296"/>
    </location>
</feature>
<evidence type="ECO:0000256" key="2">
    <source>
        <dbReference type="ARBA" id="ARBA00003921"/>
    </source>
</evidence>
<dbReference type="Pfam" id="PF01565">
    <property type="entry name" value="FAD_binding_4"/>
    <property type="match status" value="1"/>
</dbReference>
<organism evidence="18 19">
    <name type="scientific">Fonticella tunisiensis</name>
    <dbReference type="NCBI Taxonomy" id="1096341"/>
    <lineage>
        <taxon>Bacteria</taxon>
        <taxon>Bacillati</taxon>
        <taxon>Bacillota</taxon>
        <taxon>Clostridia</taxon>
        <taxon>Eubacteriales</taxon>
        <taxon>Clostridiaceae</taxon>
        <taxon>Fonticella</taxon>
    </lineage>
</organism>
<evidence type="ECO:0000256" key="12">
    <source>
        <dbReference type="ARBA" id="ARBA00023002"/>
    </source>
</evidence>
<dbReference type="Pfam" id="PF02873">
    <property type="entry name" value="MurB_C"/>
    <property type="match status" value="1"/>
</dbReference>
<comment type="cofactor">
    <cofactor evidence="1 16">
        <name>FAD</name>
        <dbReference type="ChEBI" id="CHEBI:57692"/>
    </cofactor>
</comment>
<reference evidence="18 19" key="1">
    <citation type="submission" date="2019-03" db="EMBL/GenBank/DDBJ databases">
        <title>Genomic Encyclopedia of Type Strains, Phase IV (KMG-IV): sequencing the most valuable type-strain genomes for metagenomic binning, comparative biology and taxonomic classification.</title>
        <authorList>
            <person name="Goeker M."/>
        </authorList>
    </citation>
    <scope>NUCLEOTIDE SEQUENCE [LARGE SCALE GENOMIC DNA]</scope>
    <source>
        <strain evidence="18 19">DSM 24455</strain>
    </source>
</reference>
<evidence type="ECO:0000256" key="3">
    <source>
        <dbReference type="ARBA" id="ARBA00004496"/>
    </source>
</evidence>
<keyword evidence="12 16" id="KW-0560">Oxidoreductase</keyword>
<dbReference type="EC" id="1.3.1.98" evidence="16"/>
<evidence type="ECO:0000256" key="8">
    <source>
        <dbReference type="ARBA" id="ARBA00022827"/>
    </source>
</evidence>
<evidence type="ECO:0000313" key="19">
    <source>
        <dbReference type="Proteomes" id="UP000295325"/>
    </source>
</evidence>
<gene>
    <name evidence="16" type="primary">murB</name>
    <name evidence="18" type="ORF">EDD71_101154</name>
</gene>
<comment type="subcellular location">
    <subcellularLocation>
        <location evidence="3 16">Cytoplasm</location>
    </subcellularLocation>
</comment>
<comment type="pathway">
    <text evidence="4 16">Cell wall biogenesis; peptidoglycan biosynthesis.</text>
</comment>
<protein>
    <recommendedName>
        <fullName evidence="16">UDP-N-acetylenolpyruvoylglucosamine reductase</fullName>
        <ecNumber evidence="16">1.3.1.98</ecNumber>
    </recommendedName>
    <alternativeName>
        <fullName evidence="16">UDP-N-acetylmuramate dehydrogenase</fullName>
    </alternativeName>
</protein>
<keyword evidence="11 16" id="KW-0573">Peptidoglycan synthesis</keyword>
<proteinExistence type="inferred from homology"/>
<keyword evidence="7 16" id="KW-0285">Flavoprotein</keyword>
<dbReference type="InterPro" id="IPR016167">
    <property type="entry name" value="FAD-bd_PCMH_sub1"/>
</dbReference>
<name>A0A4R7KU92_9CLOT</name>
<dbReference type="GO" id="GO:0009252">
    <property type="term" value="P:peptidoglycan biosynthetic process"/>
    <property type="evidence" value="ECO:0007669"/>
    <property type="project" value="UniProtKB-UniRule"/>
</dbReference>
<accession>A0A4R7KU92</accession>
<dbReference type="EMBL" id="SOAZ01000001">
    <property type="protein sequence ID" value="TDT63727.1"/>
    <property type="molecule type" value="Genomic_DNA"/>
</dbReference>
<dbReference type="InterPro" id="IPR036318">
    <property type="entry name" value="FAD-bd_PCMH-like_sf"/>
</dbReference>
<evidence type="ECO:0000256" key="10">
    <source>
        <dbReference type="ARBA" id="ARBA00022960"/>
    </source>
</evidence>
<dbReference type="GO" id="GO:0005829">
    <property type="term" value="C:cytosol"/>
    <property type="evidence" value="ECO:0007669"/>
    <property type="project" value="TreeGrafter"/>
</dbReference>
<dbReference type="GO" id="GO:0071949">
    <property type="term" value="F:FAD binding"/>
    <property type="evidence" value="ECO:0007669"/>
    <property type="project" value="InterPro"/>
</dbReference>
<feature type="active site" evidence="16">
    <location>
        <position position="176"/>
    </location>
</feature>
<keyword evidence="13 16" id="KW-0131">Cell cycle</keyword>
<keyword evidence="19" id="KW-1185">Reference proteome</keyword>
<sequence length="303" mass="33338">MNFETVRNELEKVLPKHVIKYNEPMKKHTSFRVGGPVDILVTPTITEEVVSAIEFCKKYNIPYFVMGNGSNLIVRDGGYRGLIIKLAKFNKITVEGSTLIAESGALLSATAGEALKHSLKGMEFASGIPGTVGGAVAMNAGAYGPEIKDIIDYAVVLDMDCNIFKLNRDELNLSYRNSIVQQKNYLVLEAAFTLEKGEYEAIKARMDELNRRRADKQPLNYPSAGSTFKRPEGNFASKLIDDSGLKGLSVGGAMVSEKHAGFIINYDNATAKDVLELIKKVQQVVKEKFNVLLEPEVKIIGED</sequence>